<evidence type="ECO:0000313" key="2">
    <source>
        <dbReference type="Proteomes" id="UP000805193"/>
    </source>
</evidence>
<dbReference type="EMBL" id="JABSTQ010008270">
    <property type="protein sequence ID" value="KAG0434696.1"/>
    <property type="molecule type" value="Genomic_DNA"/>
</dbReference>
<comment type="caution">
    <text evidence="1">The sequence shown here is derived from an EMBL/GenBank/DDBJ whole genome shotgun (WGS) entry which is preliminary data.</text>
</comment>
<accession>A0AC60QJH6</accession>
<dbReference type="Proteomes" id="UP000805193">
    <property type="component" value="Unassembled WGS sequence"/>
</dbReference>
<proteinExistence type="predicted"/>
<organism evidence="1 2">
    <name type="scientific">Ixodes persulcatus</name>
    <name type="common">Taiga tick</name>
    <dbReference type="NCBI Taxonomy" id="34615"/>
    <lineage>
        <taxon>Eukaryota</taxon>
        <taxon>Metazoa</taxon>
        <taxon>Ecdysozoa</taxon>
        <taxon>Arthropoda</taxon>
        <taxon>Chelicerata</taxon>
        <taxon>Arachnida</taxon>
        <taxon>Acari</taxon>
        <taxon>Parasitiformes</taxon>
        <taxon>Ixodida</taxon>
        <taxon>Ixodoidea</taxon>
        <taxon>Ixodidae</taxon>
        <taxon>Ixodinae</taxon>
        <taxon>Ixodes</taxon>
    </lineage>
</organism>
<reference evidence="1 2" key="1">
    <citation type="journal article" date="2020" name="Cell">
        <title>Large-Scale Comparative Analyses of Tick Genomes Elucidate Their Genetic Diversity and Vector Capacities.</title>
        <authorList>
            <consortium name="Tick Genome and Microbiome Consortium (TIGMIC)"/>
            <person name="Jia N."/>
            <person name="Wang J."/>
            <person name="Shi W."/>
            <person name="Du L."/>
            <person name="Sun Y."/>
            <person name="Zhan W."/>
            <person name="Jiang J.F."/>
            <person name="Wang Q."/>
            <person name="Zhang B."/>
            <person name="Ji P."/>
            <person name="Bell-Sakyi L."/>
            <person name="Cui X.M."/>
            <person name="Yuan T.T."/>
            <person name="Jiang B.G."/>
            <person name="Yang W.F."/>
            <person name="Lam T.T."/>
            <person name="Chang Q.C."/>
            <person name="Ding S.J."/>
            <person name="Wang X.J."/>
            <person name="Zhu J.G."/>
            <person name="Ruan X.D."/>
            <person name="Zhao L."/>
            <person name="Wei J.T."/>
            <person name="Ye R.Z."/>
            <person name="Que T.C."/>
            <person name="Du C.H."/>
            <person name="Zhou Y.H."/>
            <person name="Cheng J.X."/>
            <person name="Dai P.F."/>
            <person name="Guo W.B."/>
            <person name="Han X.H."/>
            <person name="Huang E.J."/>
            <person name="Li L.F."/>
            <person name="Wei W."/>
            <person name="Gao Y.C."/>
            <person name="Liu J.Z."/>
            <person name="Shao H.Z."/>
            <person name="Wang X."/>
            <person name="Wang C.C."/>
            <person name="Yang T.C."/>
            <person name="Huo Q.B."/>
            <person name="Li W."/>
            <person name="Chen H.Y."/>
            <person name="Chen S.E."/>
            <person name="Zhou L.G."/>
            <person name="Ni X.B."/>
            <person name="Tian J.H."/>
            <person name="Sheng Y."/>
            <person name="Liu T."/>
            <person name="Pan Y.S."/>
            <person name="Xia L.Y."/>
            <person name="Li J."/>
            <person name="Zhao F."/>
            <person name="Cao W.C."/>
        </authorList>
    </citation>
    <scope>NUCLEOTIDE SEQUENCE [LARGE SCALE GENOMIC DNA]</scope>
    <source>
        <strain evidence="1">Iper-2018</strain>
    </source>
</reference>
<keyword evidence="2" id="KW-1185">Reference proteome</keyword>
<gene>
    <name evidence="1" type="ORF">HPB47_018935</name>
</gene>
<protein>
    <submittedName>
        <fullName evidence="1">Uncharacterized protein</fullName>
    </submittedName>
</protein>
<sequence length="490" mass="54725">MEKRLPRKQVGTTPDKETDIAGPERRQIQSKGNAEASKSSVNTHGQEGADIEDAVAELRTALGNTPRAVLIALLKKLLEEDDKKQGKKPKKKKGKNKSSGPTGDTPANGGNRQSPMDVIPGKKMEASRTLDKERNVDRATGSGLDDSSTPTSEATKAKTGAGQAAPTTCGDRQVDEAPRSDQSSNDLFAWHQVTYKKASKRPRVDTETKPQQKAKQQLKRYVELKVRPAKKMSLKPHIQSVKAQCEALLPHGNQAVITFHHIEKANVISVRTDSEELARQILGIKVIKINDHEVIDVQVFRTYGSNYTKGIIYDIYPKNQDENDNVLNTELVSEKINIVAAHRLGKTNTAVITFDGNTLPRSIFYGNFYKKVYPHRPKAVVCDNCQKIGHKADICYNPEVCRRCGRRHEEDITDQQAGHKEREEVSLFCQECRKTGHMTSSKAYPTKVAASKKMREDQARYRLQNKASQNTQARDEERTTKVPIPPSERV</sequence>
<name>A0AC60QJH6_IXOPE</name>
<evidence type="ECO:0000313" key="1">
    <source>
        <dbReference type="EMBL" id="KAG0434696.1"/>
    </source>
</evidence>